<keyword evidence="2" id="KW-0238">DNA-binding</keyword>
<keyword evidence="4" id="KW-0812">Transmembrane</keyword>
<proteinExistence type="predicted"/>
<evidence type="ECO:0000259" key="5">
    <source>
        <dbReference type="PROSITE" id="PS50043"/>
    </source>
</evidence>
<dbReference type="Pfam" id="PF00196">
    <property type="entry name" value="GerE"/>
    <property type="match status" value="1"/>
</dbReference>
<accession>A0A2D1TXU2</accession>
<evidence type="ECO:0000256" key="2">
    <source>
        <dbReference type="ARBA" id="ARBA00023125"/>
    </source>
</evidence>
<dbReference type="Gene3D" id="1.10.10.10">
    <property type="entry name" value="Winged helix-like DNA-binding domain superfamily/Winged helix DNA-binding domain"/>
    <property type="match status" value="1"/>
</dbReference>
<dbReference type="InterPro" id="IPR036388">
    <property type="entry name" value="WH-like_DNA-bd_sf"/>
</dbReference>
<organism evidence="6 7">
    <name type="scientific">Collinsella aerofaciens</name>
    <dbReference type="NCBI Taxonomy" id="74426"/>
    <lineage>
        <taxon>Bacteria</taxon>
        <taxon>Bacillati</taxon>
        <taxon>Actinomycetota</taxon>
        <taxon>Coriobacteriia</taxon>
        <taxon>Coriobacteriales</taxon>
        <taxon>Coriobacteriaceae</taxon>
        <taxon>Collinsella</taxon>
    </lineage>
</organism>
<keyword evidence="4" id="KW-1133">Transmembrane helix</keyword>
<feature type="transmembrane region" description="Helical" evidence="4">
    <location>
        <begin position="201"/>
        <end position="222"/>
    </location>
</feature>
<dbReference type="GO" id="GO:0006355">
    <property type="term" value="P:regulation of DNA-templated transcription"/>
    <property type="evidence" value="ECO:0007669"/>
    <property type="project" value="InterPro"/>
</dbReference>
<dbReference type="PANTHER" id="PTHR44688:SF16">
    <property type="entry name" value="DNA-BINDING TRANSCRIPTIONAL ACTIVATOR DEVR_DOSR"/>
    <property type="match status" value="1"/>
</dbReference>
<evidence type="ECO:0000313" key="6">
    <source>
        <dbReference type="EMBL" id="ATP54146.1"/>
    </source>
</evidence>
<feature type="domain" description="HTH luxR-type" evidence="5">
    <location>
        <begin position="361"/>
        <end position="425"/>
    </location>
</feature>
<evidence type="ECO:0000256" key="1">
    <source>
        <dbReference type="ARBA" id="ARBA00023015"/>
    </source>
</evidence>
<sequence>MLAVVLLDIRGEFRRKVGDMAQVGAAVVAFINDARNIIVGHGRTDLGDGLGGRRDNNLERCNRCHGLSFRSWYSFDVSTITVMQNQAGCARNEGSMSFAFFIYTILVMGVGLVTASTALVIWLMTRRRDCLVAAAGFLLYIFDMSVIFFDEYNRLKYDYVVTFNEPLQHPLLRCALGVAILACVWLWVTFRLHDEVTVKRVAAYVVPIAVLQLALVPRTGFAGQVQQYLFWLSRDLGMAFCLVYAYACYRKTENRAERLDLERSRTFFRIACVLTVMVVIEDTYMILFCTPDVDNVMVSAFLWYLGERNISENLLFVAAAVQLFKQFSHILRVFSRHPRADEEVATERRDAREDLVSRVVIFSDEHGLSKREQEVLTLVLRGLDVQNIANELVISPGTVKAHLHRIYVKSEVKARDDLIETFWRS</sequence>
<dbReference type="SUPFAM" id="SSF46894">
    <property type="entry name" value="C-terminal effector domain of the bipartite response regulators"/>
    <property type="match status" value="1"/>
</dbReference>
<dbReference type="PANTHER" id="PTHR44688">
    <property type="entry name" value="DNA-BINDING TRANSCRIPTIONAL ACTIVATOR DEVR_DOSR"/>
    <property type="match status" value="1"/>
</dbReference>
<feature type="transmembrane region" description="Helical" evidence="4">
    <location>
        <begin position="100"/>
        <end position="123"/>
    </location>
</feature>
<dbReference type="SMART" id="SM00421">
    <property type="entry name" value="HTH_LUXR"/>
    <property type="match status" value="1"/>
</dbReference>
<feature type="transmembrane region" description="Helical" evidence="4">
    <location>
        <begin position="130"/>
        <end position="149"/>
    </location>
</feature>
<evidence type="ECO:0000256" key="3">
    <source>
        <dbReference type="ARBA" id="ARBA00023163"/>
    </source>
</evidence>
<gene>
    <name evidence="6" type="ORF">CSV91_06080</name>
</gene>
<dbReference type="PRINTS" id="PR00038">
    <property type="entry name" value="HTHLUXR"/>
</dbReference>
<dbReference type="PROSITE" id="PS00622">
    <property type="entry name" value="HTH_LUXR_1"/>
    <property type="match status" value="1"/>
</dbReference>
<dbReference type="InterPro" id="IPR000792">
    <property type="entry name" value="Tscrpt_reg_LuxR_C"/>
</dbReference>
<keyword evidence="1" id="KW-0805">Transcription regulation</keyword>
<feature type="transmembrane region" description="Helical" evidence="4">
    <location>
        <begin position="228"/>
        <end position="247"/>
    </location>
</feature>
<dbReference type="AlphaFoldDB" id="A0A2D1TXU2"/>
<dbReference type="PROSITE" id="PS50043">
    <property type="entry name" value="HTH_LUXR_2"/>
    <property type="match status" value="1"/>
</dbReference>
<dbReference type="EMBL" id="CP024160">
    <property type="protein sequence ID" value="ATP54146.1"/>
    <property type="molecule type" value="Genomic_DNA"/>
</dbReference>
<feature type="transmembrane region" description="Helical" evidence="4">
    <location>
        <begin position="169"/>
        <end position="189"/>
    </location>
</feature>
<reference evidence="6 7" key="1">
    <citation type="submission" date="2017-10" db="EMBL/GenBank/DDBJ databases">
        <title>Complete genome sequence of Collinsella aerofaciens isolated from the gut of a healthy adult Indian.</title>
        <authorList>
            <person name="Bag S."/>
            <person name="Ghosh T.S."/>
            <person name="Das B."/>
        </authorList>
    </citation>
    <scope>NUCLEOTIDE SEQUENCE [LARGE SCALE GENOMIC DNA]</scope>
    <source>
        <strain evidence="7">indica</strain>
    </source>
</reference>
<dbReference type="CDD" id="cd06170">
    <property type="entry name" value="LuxR_C_like"/>
    <property type="match status" value="1"/>
</dbReference>
<keyword evidence="3" id="KW-0804">Transcription</keyword>
<evidence type="ECO:0000256" key="4">
    <source>
        <dbReference type="SAM" id="Phobius"/>
    </source>
</evidence>
<keyword evidence="4" id="KW-0472">Membrane</keyword>
<dbReference type="KEGG" id="caer:CSV91_06080"/>
<dbReference type="InterPro" id="IPR016032">
    <property type="entry name" value="Sig_transdc_resp-reg_C-effctor"/>
</dbReference>
<name>A0A2D1TXU2_9ACTN</name>
<evidence type="ECO:0000313" key="7">
    <source>
        <dbReference type="Proteomes" id="UP000225608"/>
    </source>
</evidence>
<feature type="transmembrane region" description="Helical" evidence="4">
    <location>
        <begin position="267"/>
        <end position="287"/>
    </location>
</feature>
<dbReference type="Proteomes" id="UP000225608">
    <property type="component" value="Chromosome"/>
</dbReference>
<protein>
    <recommendedName>
        <fullName evidence="5">HTH luxR-type domain-containing protein</fullName>
    </recommendedName>
</protein>
<dbReference type="GO" id="GO:0003677">
    <property type="term" value="F:DNA binding"/>
    <property type="evidence" value="ECO:0007669"/>
    <property type="project" value="UniProtKB-KW"/>
</dbReference>